<keyword evidence="3" id="KW-1185">Reference proteome</keyword>
<comment type="caution">
    <text evidence="2">The sequence shown here is derived from an EMBL/GenBank/DDBJ whole genome shotgun (WGS) entry which is preliminary data.</text>
</comment>
<dbReference type="OrthoDB" id="64737at2"/>
<dbReference type="EMBL" id="WQLA01000007">
    <property type="protein sequence ID" value="MVN92917.1"/>
    <property type="molecule type" value="Genomic_DNA"/>
</dbReference>
<keyword evidence="1" id="KW-0472">Membrane</keyword>
<feature type="transmembrane region" description="Helical" evidence="1">
    <location>
        <begin position="87"/>
        <end position="106"/>
    </location>
</feature>
<dbReference type="Proteomes" id="UP000434850">
    <property type="component" value="Unassembled WGS sequence"/>
</dbReference>
<evidence type="ECO:0000256" key="1">
    <source>
        <dbReference type="SAM" id="Phobius"/>
    </source>
</evidence>
<dbReference type="RefSeq" id="WP_157543225.1">
    <property type="nucleotide sequence ID" value="NZ_WQLA01000007.1"/>
</dbReference>
<evidence type="ECO:0000313" key="3">
    <source>
        <dbReference type="Proteomes" id="UP000434850"/>
    </source>
</evidence>
<gene>
    <name evidence="2" type="ORF">GO816_17420</name>
</gene>
<dbReference type="Pfam" id="PF07077">
    <property type="entry name" value="DUF1345"/>
    <property type="match status" value="1"/>
</dbReference>
<feature type="transmembrane region" description="Helical" evidence="1">
    <location>
        <begin position="118"/>
        <end position="136"/>
    </location>
</feature>
<reference evidence="2 3" key="1">
    <citation type="submission" date="2019-12" db="EMBL/GenBank/DDBJ databases">
        <title>Mucilaginibacter sp. HME9299 genome sequencing and assembly.</title>
        <authorList>
            <person name="Kang H."/>
            <person name="Kim H."/>
            <person name="Joh K."/>
        </authorList>
    </citation>
    <scope>NUCLEOTIDE SEQUENCE [LARGE SCALE GENOMIC DNA]</scope>
    <source>
        <strain evidence="2 3">HME9299</strain>
    </source>
</reference>
<evidence type="ECO:0000313" key="2">
    <source>
        <dbReference type="EMBL" id="MVN92917.1"/>
    </source>
</evidence>
<feature type="transmembrane region" description="Helical" evidence="1">
    <location>
        <begin position="21"/>
        <end position="41"/>
    </location>
</feature>
<sequence>MPENKSTQKTKKLAAHLDAHVRLIIAIVVSAVAAYIFSSNLPVTETILMTWISFAFSIIIPEWITILSVHPRDVRKYASIQDSSRTFIFLFVLSGAVISLLSIIFLMKSPKEATETQVIGHVALTIGSVIISWWLVHTVFTLRYAHLYYDTHNDQGHSVQAGGLNFPQEEEPDYLDFVYFSFNLGVAFQVSDVAITSRKIRRLVWVHSLISFVFNTAIVALSINITSELISNR</sequence>
<dbReference type="AlphaFoldDB" id="A0A6I4ID69"/>
<feature type="transmembrane region" description="Helical" evidence="1">
    <location>
        <begin position="203"/>
        <end position="225"/>
    </location>
</feature>
<feature type="transmembrane region" description="Helical" evidence="1">
    <location>
        <begin position="47"/>
        <end position="66"/>
    </location>
</feature>
<protein>
    <submittedName>
        <fullName evidence="2">DUF1345 domain-containing protein</fullName>
    </submittedName>
</protein>
<name>A0A6I4ID69_9SPHI</name>
<accession>A0A6I4ID69</accession>
<proteinExistence type="predicted"/>
<organism evidence="2 3">
    <name type="scientific">Mucilaginibacter aquatilis</name>
    <dbReference type="NCBI Taxonomy" id="1517760"/>
    <lineage>
        <taxon>Bacteria</taxon>
        <taxon>Pseudomonadati</taxon>
        <taxon>Bacteroidota</taxon>
        <taxon>Sphingobacteriia</taxon>
        <taxon>Sphingobacteriales</taxon>
        <taxon>Sphingobacteriaceae</taxon>
        <taxon>Mucilaginibacter</taxon>
    </lineage>
</organism>
<keyword evidence="1" id="KW-1133">Transmembrane helix</keyword>
<dbReference type="InterPro" id="IPR009781">
    <property type="entry name" value="DUF1345"/>
</dbReference>
<keyword evidence="1" id="KW-0812">Transmembrane</keyword>